<feature type="domain" description="DUF4802" evidence="2">
    <location>
        <begin position="148"/>
        <end position="211"/>
    </location>
</feature>
<dbReference type="Proteomes" id="UP000694920">
    <property type="component" value="Unplaced"/>
</dbReference>
<evidence type="ECO:0000313" key="4">
    <source>
        <dbReference type="RefSeq" id="XP_015596648.1"/>
    </source>
</evidence>
<organism evidence="3 4">
    <name type="scientific">Cephus cinctus</name>
    <name type="common">Wheat stem sawfly</name>
    <dbReference type="NCBI Taxonomy" id="211228"/>
    <lineage>
        <taxon>Eukaryota</taxon>
        <taxon>Metazoa</taxon>
        <taxon>Ecdysozoa</taxon>
        <taxon>Arthropoda</taxon>
        <taxon>Hexapoda</taxon>
        <taxon>Insecta</taxon>
        <taxon>Pterygota</taxon>
        <taxon>Neoptera</taxon>
        <taxon>Endopterygota</taxon>
        <taxon>Hymenoptera</taxon>
        <taxon>Cephoidea</taxon>
        <taxon>Cephidae</taxon>
        <taxon>Cephus</taxon>
    </lineage>
</organism>
<dbReference type="GeneID" id="107268412"/>
<evidence type="ECO:0000256" key="1">
    <source>
        <dbReference type="SAM" id="MobiDB-lite"/>
    </source>
</evidence>
<sequence length="217" mass="23955">MSKSRNGGSEGSRSNSVECDEANQQQINIQSLVNSASRPETPGTENDSLAVGVDRIVADSAPPSYEHAIEETRLAQYASNPLDHKGEDREKEKKEEEEEEDQEEEGEDSRGDDKKQSEEERNPEGGGPGGGGNSQRRTPVKGPEILHKSSKELYRAVAKQWGITCKMSDRCRCFDCQGRYFDCDNERDQQQKSDGGLGTITPVYLSEVMHGTACLLL</sequence>
<evidence type="ECO:0000313" key="3">
    <source>
        <dbReference type="Proteomes" id="UP000694920"/>
    </source>
</evidence>
<name>A0AAJ7BXX0_CEPCN</name>
<dbReference type="Pfam" id="PF16060">
    <property type="entry name" value="DUF4802"/>
    <property type="match status" value="1"/>
</dbReference>
<reference evidence="4 5" key="1">
    <citation type="submission" date="2025-04" db="UniProtKB">
        <authorList>
            <consortium name="RefSeq"/>
        </authorList>
    </citation>
    <scope>IDENTIFICATION</scope>
</reference>
<feature type="compositionally biased region" description="Basic and acidic residues" evidence="1">
    <location>
        <begin position="108"/>
        <end position="123"/>
    </location>
</feature>
<evidence type="ECO:0000259" key="2">
    <source>
        <dbReference type="Pfam" id="PF16060"/>
    </source>
</evidence>
<feature type="compositionally biased region" description="Basic and acidic residues" evidence="1">
    <location>
        <begin position="82"/>
        <end position="94"/>
    </location>
</feature>
<dbReference type="InterPro" id="IPR032061">
    <property type="entry name" value="DUF4802"/>
</dbReference>
<evidence type="ECO:0000313" key="5">
    <source>
        <dbReference type="RefSeq" id="XP_015596649.1"/>
    </source>
</evidence>
<proteinExistence type="predicted"/>
<dbReference type="KEGG" id="ccin:107268412"/>
<keyword evidence="3" id="KW-1185">Reference proteome</keyword>
<feature type="compositionally biased region" description="Low complexity" evidence="1">
    <location>
        <begin position="1"/>
        <end position="16"/>
    </location>
</feature>
<dbReference type="RefSeq" id="XP_015596649.1">
    <property type="nucleotide sequence ID" value="XM_015741163.2"/>
</dbReference>
<accession>A0AAJ7BXX0</accession>
<gene>
    <name evidence="4 5" type="primary">LOC107268412</name>
</gene>
<dbReference type="AlphaFoldDB" id="A0AAJ7BXX0"/>
<feature type="compositionally biased region" description="Acidic residues" evidence="1">
    <location>
        <begin position="95"/>
        <end position="107"/>
    </location>
</feature>
<feature type="region of interest" description="Disordered" evidence="1">
    <location>
        <begin position="1"/>
        <end position="146"/>
    </location>
</feature>
<feature type="compositionally biased region" description="Polar residues" evidence="1">
    <location>
        <begin position="22"/>
        <end position="47"/>
    </location>
</feature>
<dbReference type="RefSeq" id="XP_015596648.1">
    <property type="nucleotide sequence ID" value="XM_015741162.2"/>
</dbReference>
<protein>
    <submittedName>
        <fullName evidence="4 5">Zinc finger and BTB domain-containing protein 4</fullName>
    </submittedName>
</protein>
<feature type="compositionally biased region" description="Gly residues" evidence="1">
    <location>
        <begin position="124"/>
        <end position="133"/>
    </location>
</feature>